<evidence type="ECO:0000313" key="8">
    <source>
        <dbReference type="EMBL" id="GEB55691.1"/>
    </source>
</evidence>
<evidence type="ECO:0000256" key="3">
    <source>
        <dbReference type="ARBA" id="ARBA00022840"/>
    </source>
</evidence>
<dbReference type="PANTHER" id="PTHR22594:SF48">
    <property type="entry name" value="ASPARAGINYL-TRNA SYNTHETASE-RELATED PROTEIN (N-TRUNCATION)"/>
    <property type="match status" value="1"/>
</dbReference>
<dbReference type="Proteomes" id="UP000315226">
    <property type="component" value="Unassembled WGS sequence"/>
</dbReference>
<feature type="region of interest" description="Disordered" evidence="6">
    <location>
        <begin position="1"/>
        <end position="24"/>
    </location>
</feature>
<protein>
    <recommendedName>
        <fullName evidence="7">Aminoacyl-transfer RNA synthetases class-II family profile domain-containing protein</fullName>
    </recommendedName>
</protein>
<sequence length="339" mass="37664">MLHITDPATGPAATDRLPEAPARHLTDPTTRAVVRLQNGVLTAARDFLRGHGFTEMLLPMIGPVTDPGVRGSKQVDIDYYGHRYKLMTSAILYKQASLLAFDKIFSIAPCVRLEPLETANTSRHLAEFHQIDVEVAGASREEILRLGEDLVRHIVREVTEHHAEEFESLGRDTGAFAELLGQSFGHRTHAEAVAELRDMGHDQSADAEIDWQGEAMLSAKSGRPFFVTDYPKGSRGFYDRESRDEPGTLRNFDIIAPEGYGELCSGSEREFEYARIVARMRETGENPAKYGWYLQMVREGIPDSAGFGIGLERFTRYLAGLDSVWQASAYPKVPGVIAP</sequence>
<dbReference type="Pfam" id="PF00152">
    <property type="entry name" value="tRNA-synt_2"/>
    <property type="match status" value="1"/>
</dbReference>
<evidence type="ECO:0000256" key="4">
    <source>
        <dbReference type="ARBA" id="ARBA00022917"/>
    </source>
</evidence>
<dbReference type="RefSeq" id="WP_141294161.1">
    <property type="nucleotide sequence ID" value="NZ_BJMN01000007.1"/>
</dbReference>
<dbReference type="GO" id="GO:0006421">
    <property type="term" value="P:asparaginyl-tRNA aminoacylation"/>
    <property type="evidence" value="ECO:0007669"/>
    <property type="project" value="TreeGrafter"/>
</dbReference>
<dbReference type="PANTHER" id="PTHR22594">
    <property type="entry name" value="ASPARTYL/LYSYL-TRNA SYNTHETASE"/>
    <property type="match status" value="1"/>
</dbReference>
<reference evidence="8 9" key="1">
    <citation type="submission" date="2019-06" db="EMBL/GenBank/DDBJ databases">
        <title>Whole genome shotgun sequence of Streptomyces gardneri NBRC 12865.</title>
        <authorList>
            <person name="Hosoyama A."/>
            <person name="Uohara A."/>
            <person name="Ohji S."/>
            <person name="Ichikawa N."/>
        </authorList>
    </citation>
    <scope>NUCLEOTIDE SEQUENCE [LARGE SCALE GENOMIC DNA]</scope>
    <source>
        <strain evidence="8 9">NBRC 12865</strain>
    </source>
</reference>
<dbReference type="EMBL" id="BJMN01000007">
    <property type="protein sequence ID" value="GEB55691.1"/>
    <property type="molecule type" value="Genomic_DNA"/>
</dbReference>
<evidence type="ECO:0000256" key="2">
    <source>
        <dbReference type="ARBA" id="ARBA00022741"/>
    </source>
</evidence>
<dbReference type="InterPro" id="IPR004364">
    <property type="entry name" value="Aa-tRNA-synt_II"/>
</dbReference>
<accession>A0A4Y3RD40</accession>
<evidence type="ECO:0000256" key="6">
    <source>
        <dbReference type="SAM" id="MobiDB-lite"/>
    </source>
</evidence>
<dbReference type="OrthoDB" id="5332339at2"/>
<dbReference type="SUPFAM" id="SSF55681">
    <property type="entry name" value="Class II aaRS and biotin synthetases"/>
    <property type="match status" value="1"/>
</dbReference>
<dbReference type="NCBIfam" id="NF005052">
    <property type="entry name" value="PRK06462.1-1"/>
    <property type="match status" value="1"/>
</dbReference>
<comment type="caution">
    <text evidence="8">The sequence shown here is derived from an EMBL/GenBank/DDBJ whole genome shotgun (WGS) entry which is preliminary data.</text>
</comment>
<dbReference type="GO" id="GO:0005524">
    <property type="term" value="F:ATP binding"/>
    <property type="evidence" value="ECO:0007669"/>
    <property type="project" value="UniProtKB-KW"/>
</dbReference>
<evidence type="ECO:0000256" key="5">
    <source>
        <dbReference type="ARBA" id="ARBA00023146"/>
    </source>
</evidence>
<organism evidence="8 9">
    <name type="scientific">Streptomyces gardneri</name>
    <dbReference type="NCBI Taxonomy" id="66892"/>
    <lineage>
        <taxon>Bacteria</taxon>
        <taxon>Bacillati</taxon>
        <taxon>Actinomycetota</taxon>
        <taxon>Actinomycetes</taxon>
        <taxon>Kitasatosporales</taxon>
        <taxon>Streptomycetaceae</taxon>
        <taxon>Streptomyces</taxon>
    </lineage>
</organism>
<keyword evidence="9" id="KW-1185">Reference proteome</keyword>
<dbReference type="InterPro" id="IPR002312">
    <property type="entry name" value="Asp/Asn-tRNA-synth_IIb"/>
</dbReference>
<dbReference type="InterPro" id="IPR006195">
    <property type="entry name" value="aa-tRNA-synth_II"/>
</dbReference>
<name>A0A4Y3RD40_9ACTN</name>
<dbReference type="GO" id="GO:0004816">
    <property type="term" value="F:asparagine-tRNA ligase activity"/>
    <property type="evidence" value="ECO:0007669"/>
    <property type="project" value="TreeGrafter"/>
</dbReference>
<keyword evidence="3" id="KW-0067">ATP-binding</keyword>
<evidence type="ECO:0000259" key="7">
    <source>
        <dbReference type="PROSITE" id="PS50862"/>
    </source>
</evidence>
<keyword evidence="2" id="KW-0547">Nucleotide-binding</keyword>
<evidence type="ECO:0000313" key="9">
    <source>
        <dbReference type="Proteomes" id="UP000315226"/>
    </source>
</evidence>
<dbReference type="AlphaFoldDB" id="A0A4Y3RD40"/>
<proteinExistence type="predicted"/>
<gene>
    <name evidence="8" type="primary">asnS</name>
    <name evidence="8" type="ORF">SGA01_12960</name>
</gene>
<evidence type="ECO:0000256" key="1">
    <source>
        <dbReference type="ARBA" id="ARBA00022598"/>
    </source>
</evidence>
<dbReference type="PRINTS" id="PR01042">
    <property type="entry name" value="TRNASYNTHASP"/>
</dbReference>
<keyword evidence="1" id="KW-0436">Ligase</keyword>
<dbReference type="PROSITE" id="PS50862">
    <property type="entry name" value="AA_TRNA_LIGASE_II"/>
    <property type="match status" value="1"/>
</dbReference>
<keyword evidence="4" id="KW-0648">Protein biosynthesis</keyword>
<keyword evidence="5" id="KW-0030">Aminoacyl-tRNA synthetase</keyword>
<dbReference type="Gene3D" id="3.30.930.10">
    <property type="entry name" value="Bira Bifunctional Protein, Domain 2"/>
    <property type="match status" value="1"/>
</dbReference>
<feature type="domain" description="Aminoacyl-transfer RNA synthetases class-II family profile" evidence="7">
    <location>
        <begin position="35"/>
        <end position="339"/>
    </location>
</feature>
<dbReference type="InterPro" id="IPR045864">
    <property type="entry name" value="aa-tRNA-synth_II/BPL/LPL"/>
</dbReference>